<proteinExistence type="predicted"/>
<feature type="transmembrane region" description="Helical" evidence="1">
    <location>
        <begin position="78"/>
        <end position="99"/>
    </location>
</feature>
<evidence type="ECO:0000256" key="1">
    <source>
        <dbReference type="SAM" id="Phobius"/>
    </source>
</evidence>
<dbReference type="EMBL" id="JAAKZY010000001">
    <property type="protein sequence ID" value="NGO06158.1"/>
    <property type="molecule type" value="Genomic_DNA"/>
</dbReference>
<keyword evidence="1" id="KW-0472">Membrane</keyword>
<organism evidence="2 3">
    <name type="scientific">Streptomyces scabichelini</name>
    <dbReference type="NCBI Taxonomy" id="2711217"/>
    <lineage>
        <taxon>Bacteria</taxon>
        <taxon>Bacillati</taxon>
        <taxon>Actinomycetota</taxon>
        <taxon>Actinomycetes</taxon>
        <taxon>Kitasatosporales</taxon>
        <taxon>Streptomycetaceae</taxon>
        <taxon>Streptomyces</taxon>
    </lineage>
</organism>
<accession>A0A6G4UWL4</accession>
<keyword evidence="1" id="KW-0812">Transmembrane</keyword>
<name>A0A6G4UWL4_9ACTN</name>
<dbReference type="Proteomes" id="UP000472335">
    <property type="component" value="Unassembled WGS sequence"/>
</dbReference>
<keyword evidence="3" id="KW-1185">Reference proteome</keyword>
<feature type="transmembrane region" description="Helical" evidence="1">
    <location>
        <begin position="18"/>
        <end position="38"/>
    </location>
</feature>
<protein>
    <submittedName>
        <fullName evidence="2">Uncharacterized protein</fullName>
    </submittedName>
</protein>
<reference evidence="2 3" key="1">
    <citation type="submission" date="2020-02" db="EMBL/GenBank/DDBJ databases">
        <title>Whole-genome analyses of novel actinobacteria.</title>
        <authorList>
            <person name="Sahin N."/>
            <person name="Gencbay T."/>
        </authorList>
    </citation>
    <scope>NUCLEOTIDE SEQUENCE [LARGE SCALE GENOMIC DNA]</scope>
    <source>
        <strain evidence="2 3">HC44</strain>
    </source>
</reference>
<gene>
    <name evidence="2" type="ORF">G5C60_00305</name>
</gene>
<keyword evidence="1" id="KW-1133">Transmembrane helix</keyword>
<comment type="caution">
    <text evidence="2">The sequence shown here is derived from an EMBL/GenBank/DDBJ whole genome shotgun (WGS) entry which is preliminary data.</text>
</comment>
<sequence>MPEHKSYAHPVPDPQNQLWGAFVASISVFLINWFMSWAKAYVINDDLPNFCGDVRRSLFPPEVACMAENGTITGGNAWWVEPLFFASGALSLVFAVLALRRAAVSQKA</sequence>
<evidence type="ECO:0000313" key="3">
    <source>
        <dbReference type="Proteomes" id="UP000472335"/>
    </source>
</evidence>
<dbReference type="AlphaFoldDB" id="A0A6G4UWL4"/>
<evidence type="ECO:0000313" key="2">
    <source>
        <dbReference type="EMBL" id="NGO06158.1"/>
    </source>
</evidence>
<dbReference type="RefSeq" id="WP_165254072.1">
    <property type="nucleotide sequence ID" value="NZ_JAAKZY010000001.1"/>
</dbReference>